<dbReference type="Gene3D" id="1.10.10.10">
    <property type="entry name" value="Winged helix-like DNA-binding domain superfamily/Winged helix DNA-binding domain"/>
    <property type="match status" value="1"/>
</dbReference>
<sequence length="193" mass="22028">SNREGAADVDQFEVMTELYRDRSSWMDVRHYPDTVTCRRMLRLADFAAADPARWGSCRMAFEVPELSYRELAVARGVSHTTIMRHLAKAEVGDAGDFTARELDGECPEWLRAVSIRFEAGCTSRTYRYAVALCTFAAAQPERWRVLRLAYECPELSQEELAEVAGVSQPTVCRYLQPVRLEVDESFNDLEVIY</sequence>
<dbReference type="EMBL" id="JABAEW010000166">
    <property type="protein sequence ID" value="NMD89500.1"/>
    <property type="molecule type" value="Genomic_DNA"/>
</dbReference>
<dbReference type="Proteomes" id="UP000576225">
    <property type="component" value="Unassembled WGS sequence"/>
</dbReference>
<dbReference type="RefSeq" id="WP_168964377.1">
    <property type="nucleotide sequence ID" value="NZ_JABAEW010000166.1"/>
</dbReference>
<accession>A0A848B799</accession>
<proteinExistence type="predicted"/>
<comment type="caution">
    <text evidence="1">The sequence shown here is derived from an EMBL/GenBank/DDBJ whole genome shotgun (WGS) entry which is preliminary data.</text>
</comment>
<dbReference type="SUPFAM" id="SSF46785">
    <property type="entry name" value="Winged helix' DNA-binding domain"/>
    <property type="match status" value="1"/>
</dbReference>
<dbReference type="InterPro" id="IPR036388">
    <property type="entry name" value="WH-like_DNA-bd_sf"/>
</dbReference>
<evidence type="ECO:0000313" key="1">
    <source>
        <dbReference type="EMBL" id="NMD89500.1"/>
    </source>
</evidence>
<protein>
    <submittedName>
        <fullName evidence="1">Winged helix-turn-helix domain-containing protein</fullName>
    </submittedName>
</protein>
<feature type="non-terminal residue" evidence="1">
    <location>
        <position position="1"/>
    </location>
</feature>
<name>A0A848B799_9BACT</name>
<reference evidence="1 2" key="1">
    <citation type="submission" date="2020-04" db="EMBL/GenBank/DDBJ databases">
        <authorList>
            <person name="Hitch T.C.A."/>
            <person name="Wylensek D."/>
            <person name="Clavel T."/>
        </authorList>
    </citation>
    <scope>NUCLEOTIDE SEQUENCE [LARGE SCALE GENOMIC DNA]</scope>
    <source>
        <strain evidence="1 2">COR2-253-APC-1A</strain>
    </source>
</reference>
<dbReference type="InterPro" id="IPR036390">
    <property type="entry name" value="WH_DNA-bd_sf"/>
</dbReference>
<gene>
    <name evidence="1" type="ORF">HF882_23245</name>
</gene>
<dbReference type="AlphaFoldDB" id="A0A848B799"/>
<evidence type="ECO:0000313" key="2">
    <source>
        <dbReference type="Proteomes" id="UP000576225"/>
    </source>
</evidence>
<organism evidence="1 2">
    <name type="scientific">Victivallis vadensis</name>
    <dbReference type="NCBI Taxonomy" id="172901"/>
    <lineage>
        <taxon>Bacteria</taxon>
        <taxon>Pseudomonadati</taxon>
        <taxon>Lentisphaerota</taxon>
        <taxon>Lentisphaeria</taxon>
        <taxon>Victivallales</taxon>
        <taxon>Victivallaceae</taxon>
        <taxon>Victivallis</taxon>
    </lineage>
</organism>